<keyword evidence="5 8" id="KW-0472">Membrane</keyword>
<comment type="subcellular location">
    <subcellularLocation>
        <location evidence="1">Cell membrane</location>
        <topology evidence="1">Multi-pass membrane protein</topology>
    </subcellularLocation>
</comment>
<evidence type="ECO:0000256" key="2">
    <source>
        <dbReference type="ARBA" id="ARBA00022475"/>
    </source>
</evidence>
<evidence type="ECO:0000256" key="8">
    <source>
        <dbReference type="SAM" id="Phobius"/>
    </source>
</evidence>
<sequence>MAINKLLMASPIKFFITGIIVLSFGKTCHSHFPEEKIIGSNNSIEFRSNSKVVVGLVDFLEKIAGSCHIHIISQDVYYDLAWNSKHTFTIRNLIIKSASSVDTSYYNTNTRFAYRDSENVWQPLNPVRTQVQCLLTILLFSVESLELKQTLNDDGAEPVVYLPYLVALNELEKYFHLRMREFKLFFQPAARFLLHISVASQMDESAWQLINSFRRYHNVNNGVIRCKPALAVDLFSSECLQMEYFCSTCSKPDTAKVSLEGSFASIWRHSEFGNLATKLCPLNLWTMKRSDYFRNMDFGDYGKLKNVFLPPRDNSFVFRFAIIQFLVSSSNASLHFKINSEIKTLPKIFVEKQLSKDYSPGFYRKFLRQYWLTVFVSSTQYSFFTCYTEDHLTISYYFQPFQQTLWIALLTCLAVLAVLTHLLLILKGFNKPDFNAYFFAYSSFLEHSYHIPDYLFDFLSTRITLGLWLLISVIFTNAYKGIAITGVTAPPEKSSLNTFAELVEDYEQVTNKEAEHRFRIFSPLKFEYLDDWKKNILEKVNFTGAIGFAPTTYETDIAFAADLANEVPLIFKMNGGLSKLYGVNATTQQKLALKQSTLYSKLQQGGKYLVPKKDDDPRYSLSYSIALEREIVQCHNRIVYIDYEDKIDREMEFLSNYYHYKNFFKSNETILKDFTVWQFDNGHGSKLPVVFKILIESGIYRQIELFYRRQEYLGIRLEYTRKRSTEEIFEPVKKLDLKSNVQTVFYLYFIGIFGVVAIICLEILYWLFKSFGYCKFDHLINVRNVAAVNRNTFTSFVFGKFKRLKSVRQIVANNNSVKFIIVKSKTVFGK</sequence>
<keyword evidence="2" id="KW-1003">Cell membrane</keyword>
<keyword evidence="3 8" id="KW-0812">Transmembrane</keyword>
<name>A0ABP1S938_9HEXA</name>
<feature type="transmembrane region" description="Helical" evidence="8">
    <location>
        <begin position="745"/>
        <end position="768"/>
    </location>
</feature>
<dbReference type="Proteomes" id="UP001642540">
    <property type="component" value="Unassembled WGS sequence"/>
</dbReference>
<keyword evidence="10" id="KW-1185">Reference proteome</keyword>
<evidence type="ECO:0000256" key="1">
    <source>
        <dbReference type="ARBA" id="ARBA00004651"/>
    </source>
</evidence>
<evidence type="ECO:0000256" key="3">
    <source>
        <dbReference type="ARBA" id="ARBA00022692"/>
    </source>
</evidence>
<proteinExistence type="predicted"/>
<organism evidence="9 10">
    <name type="scientific">Orchesella dallaii</name>
    <dbReference type="NCBI Taxonomy" id="48710"/>
    <lineage>
        <taxon>Eukaryota</taxon>
        <taxon>Metazoa</taxon>
        <taxon>Ecdysozoa</taxon>
        <taxon>Arthropoda</taxon>
        <taxon>Hexapoda</taxon>
        <taxon>Collembola</taxon>
        <taxon>Entomobryomorpha</taxon>
        <taxon>Entomobryoidea</taxon>
        <taxon>Orchesellidae</taxon>
        <taxon>Orchesellinae</taxon>
        <taxon>Orchesella</taxon>
    </lineage>
</organism>
<accession>A0ABP1S938</accession>
<keyword evidence="4 8" id="KW-1133">Transmembrane helix</keyword>
<gene>
    <name evidence="9" type="ORF">ODALV1_LOCUS31000</name>
</gene>
<dbReference type="Gene3D" id="1.10.287.70">
    <property type="match status" value="1"/>
</dbReference>
<dbReference type="PANTHER" id="PTHR42643">
    <property type="entry name" value="IONOTROPIC RECEPTOR 20A-RELATED"/>
    <property type="match status" value="1"/>
</dbReference>
<feature type="transmembrane region" description="Helical" evidence="8">
    <location>
        <begin position="405"/>
        <end position="426"/>
    </location>
</feature>
<dbReference type="PANTHER" id="PTHR42643:SF30">
    <property type="entry name" value="IONOTROPIC RECEPTOR 40A-RELATED"/>
    <property type="match status" value="1"/>
</dbReference>
<keyword evidence="7" id="KW-0325">Glycoprotein</keyword>
<keyword evidence="6" id="KW-0675">Receptor</keyword>
<evidence type="ECO:0000256" key="4">
    <source>
        <dbReference type="ARBA" id="ARBA00022989"/>
    </source>
</evidence>
<evidence type="ECO:0000313" key="9">
    <source>
        <dbReference type="EMBL" id="CAL8146991.1"/>
    </source>
</evidence>
<reference evidence="9 10" key="1">
    <citation type="submission" date="2024-08" db="EMBL/GenBank/DDBJ databases">
        <authorList>
            <person name="Cucini C."/>
            <person name="Frati F."/>
        </authorList>
    </citation>
    <scope>NUCLEOTIDE SEQUENCE [LARGE SCALE GENOMIC DNA]</scope>
</reference>
<evidence type="ECO:0000256" key="5">
    <source>
        <dbReference type="ARBA" id="ARBA00023136"/>
    </source>
</evidence>
<evidence type="ECO:0000313" key="10">
    <source>
        <dbReference type="Proteomes" id="UP001642540"/>
    </source>
</evidence>
<evidence type="ECO:0000256" key="6">
    <source>
        <dbReference type="ARBA" id="ARBA00023170"/>
    </source>
</evidence>
<evidence type="ECO:0000256" key="7">
    <source>
        <dbReference type="ARBA" id="ARBA00023180"/>
    </source>
</evidence>
<protein>
    <submittedName>
        <fullName evidence="9">Uncharacterized protein</fullName>
    </submittedName>
</protein>
<comment type="caution">
    <text evidence="9">The sequence shown here is derived from an EMBL/GenBank/DDBJ whole genome shotgun (WGS) entry which is preliminary data.</text>
</comment>
<dbReference type="InterPro" id="IPR052192">
    <property type="entry name" value="Insect_Ionotropic_Sensory_Rcpt"/>
</dbReference>
<dbReference type="EMBL" id="CAXLJM020000164">
    <property type="protein sequence ID" value="CAL8146991.1"/>
    <property type="molecule type" value="Genomic_DNA"/>
</dbReference>